<protein>
    <recommendedName>
        <fullName evidence="3">Tc1-like transposase DDE domain-containing protein</fullName>
    </recommendedName>
</protein>
<dbReference type="Proteomes" id="UP000648187">
    <property type="component" value="Unassembled WGS sequence"/>
</dbReference>
<sequence length="175" mass="19904">MVVKKHKPDPIYEVDEILKQHGHEALRLPPYHCDLNAIEMIRSLAKRRVASKNIGVTPGDLEQIIKDAFESVTVAEWNNCIEHVIKIENNYNEKDNILETELMLIHKNDPPHSEKRPLPCSGTVKPPRQTTTYLYRDIDPVPSTSASTSVQVASSNELTPKKRKMAKTICNLKKE</sequence>
<dbReference type="GO" id="GO:0003676">
    <property type="term" value="F:nucleic acid binding"/>
    <property type="evidence" value="ECO:0007669"/>
    <property type="project" value="InterPro"/>
</dbReference>
<dbReference type="InterPro" id="IPR036397">
    <property type="entry name" value="RNaseH_sf"/>
</dbReference>
<evidence type="ECO:0008006" key="3">
    <source>
        <dbReference type="Google" id="ProtNLM"/>
    </source>
</evidence>
<dbReference type="EMBL" id="JACKWZ010000076">
    <property type="protein sequence ID" value="KAF9417146.1"/>
    <property type="molecule type" value="Genomic_DNA"/>
</dbReference>
<accession>A0A835L677</accession>
<organism evidence="1 2">
    <name type="scientific">Spodoptera exigua</name>
    <name type="common">Beet armyworm</name>
    <name type="synonym">Noctua fulgens</name>
    <dbReference type="NCBI Taxonomy" id="7107"/>
    <lineage>
        <taxon>Eukaryota</taxon>
        <taxon>Metazoa</taxon>
        <taxon>Ecdysozoa</taxon>
        <taxon>Arthropoda</taxon>
        <taxon>Hexapoda</taxon>
        <taxon>Insecta</taxon>
        <taxon>Pterygota</taxon>
        <taxon>Neoptera</taxon>
        <taxon>Endopterygota</taxon>
        <taxon>Lepidoptera</taxon>
        <taxon>Glossata</taxon>
        <taxon>Ditrysia</taxon>
        <taxon>Noctuoidea</taxon>
        <taxon>Noctuidae</taxon>
        <taxon>Amphipyrinae</taxon>
        <taxon>Spodoptera</taxon>
    </lineage>
</organism>
<dbReference type="AlphaFoldDB" id="A0A835L677"/>
<evidence type="ECO:0000313" key="2">
    <source>
        <dbReference type="Proteomes" id="UP000648187"/>
    </source>
</evidence>
<evidence type="ECO:0000313" key="1">
    <source>
        <dbReference type="EMBL" id="KAF9417146.1"/>
    </source>
</evidence>
<dbReference type="PANTHER" id="PTHR33939:SF1">
    <property type="entry name" value="DUF4371 DOMAIN-CONTAINING PROTEIN"/>
    <property type="match status" value="1"/>
</dbReference>
<comment type="caution">
    <text evidence="1">The sequence shown here is derived from an EMBL/GenBank/DDBJ whole genome shotgun (WGS) entry which is preliminary data.</text>
</comment>
<dbReference type="PANTHER" id="PTHR33939">
    <property type="entry name" value="PROTEIN CBG22215"/>
    <property type="match status" value="1"/>
</dbReference>
<dbReference type="Gene3D" id="3.30.420.10">
    <property type="entry name" value="Ribonuclease H-like superfamily/Ribonuclease H"/>
    <property type="match status" value="1"/>
</dbReference>
<keyword evidence="2" id="KW-1185">Reference proteome</keyword>
<name>A0A835L677_SPOEX</name>
<gene>
    <name evidence="1" type="ORF">HW555_005657</name>
</gene>
<proteinExistence type="predicted"/>
<reference evidence="1" key="1">
    <citation type="submission" date="2020-08" db="EMBL/GenBank/DDBJ databases">
        <title>Spodoptera exigua strain:BAW_Kor-Di-RS1 Genome sequencing and assembly.</title>
        <authorList>
            <person name="Kim J."/>
            <person name="Nam H.Y."/>
            <person name="Kwon M."/>
            <person name="Choi J.H."/>
            <person name="Cho S.R."/>
            <person name="Kim G.-H."/>
        </authorList>
    </citation>
    <scope>NUCLEOTIDE SEQUENCE</scope>
    <source>
        <strain evidence="1">BAW_Kor-Di-RS1</strain>
        <tissue evidence="1">Whole-body</tissue>
    </source>
</reference>